<evidence type="ECO:0000256" key="8">
    <source>
        <dbReference type="SAM" id="MobiDB-lite"/>
    </source>
</evidence>
<comment type="similarity">
    <text evidence="2">Belongs to the plant rapid alkalinization factor (RALF) family.</text>
</comment>
<dbReference type="InterPro" id="IPR008801">
    <property type="entry name" value="RALF"/>
</dbReference>
<dbReference type="EMBL" id="VOIH02000006">
    <property type="protein sequence ID" value="KAF3444936.1"/>
    <property type="molecule type" value="Genomic_DNA"/>
</dbReference>
<evidence type="ECO:0000313" key="9">
    <source>
        <dbReference type="EMBL" id="KAF3444936.1"/>
    </source>
</evidence>
<dbReference type="PANTHER" id="PTHR34270">
    <property type="entry name" value="PROTEIN RALF-LIKE 15-RELATED"/>
    <property type="match status" value="1"/>
</dbReference>
<dbReference type="Proteomes" id="UP000796880">
    <property type="component" value="Unassembled WGS sequence"/>
</dbReference>
<accession>A0A8K0MGE9</accession>
<sequence length="108" mass="11895">MIGESRGGARHLNYGAIDYGEIPGCGPKHPENCQHEQSNPYTRGCLPFERCRQPISGGHDEEYVDNEIVAHDDDMVQQPIEKASGPASGPQKAITASRSSTFLNYNRH</sequence>
<evidence type="ECO:0000256" key="7">
    <source>
        <dbReference type="ARBA" id="ARBA00037228"/>
    </source>
</evidence>
<dbReference type="GO" id="GO:0005576">
    <property type="term" value="C:extracellular region"/>
    <property type="evidence" value="ECO:0007669"/>
    <property type="project" value="UniProtKB-SubCell"/>
</dbReference>
<dbReference type="AlphaFoldDB" id="A0A8K0MGE9"/>
<keyword evidence="5" id="KW-0732">Signal</keyword>
<evidence type="ECO:0000256" key="3">
    <source>
        <dbReference type="ARBA" id="ARBA00022525"/>
    </source>
</evidence>
<comment type="function">
    <text evidence="7">Cell signaling peptide that may regulate plant stress, growth, and development. Mediates a rapid alkalinization of extracellular space by mediating a transient increase in the cytoplasmic Ca(2+) concentration leading to a calcium-dependent signaling events through a cell surface receptor and a concomitant activation of some intracellular mitogen-activated protein kinases.</text>
</comment>
<keyword evidence="4" id="KW-0372">Hormone</keyword>
<comment type="caution">
    <text evidence="9">The sequence shown here is derived from an EMBL/GenBank/DDBJ whole genome shotgun (WGS) entry which is preliminary data.</text>
</comment>
<protein>
    <submittedName>
        <fullName evidence="9">Uncharacterized protein</fullName>
    </submittedName>
</protein>
<evidence type="ECO:0000256" key="6">
    <source>
        <dbReference type="ARBA" id="ARBA00023157"/>
    </source>
</evidence>
<comment type="subcellular location">
    <subcellularLocation>
        <location evidence="1">Secreted</location>
    </subcellularLocation>
</comment>
<keyword evidence="3" id="KW-0964">Secreted</keyword>
<feature type="region of interest" description="Disordered" evidence="8">
    <location>
        <begin position="80"/>
        <end position="108"/>
    </location>
</feature>
<dbReference type="Pfam" id="PF05498">
    <property type="entry name" value="RALF"/>
    <property type="match status" value="1"/>
</dbReference>
<evidence type="ECO:0000313" key="10">
    <source>
        <dbReference type="Proteomes" id="UP000796880"/>
    </source>
</evidence>
<keyword evidence="10" id="KW-1185">Reference proteome</keyword>
<feature type="compositionally biased region" description="Polar residues" evidence="8">
    <location>
        <begin position="94"/>
        <end position="108"/>
    </location>
</feature>
<dbReference type="GO" id="GO:0005179">
    <property type="term" value="F:hormone activity"/>
    <property type="evidence" value="ECO:0007669"/>
    <property type="project" value="UniProtKB-KW"/>
</dbReference>
<evidence type="ECO:0000256" key="1">
    <source>
        <dbReference type="ARBA" id="ARBA00004613"/>
    </source>
</evidence>
<reference evidence="9" key="1">
    <citation type="submission" date="2020-03" db="EMBL/GenBank/DDBJ databases">
        <title>A high-quality chromosome-level genome assembly of a woody plant with both climbing and erect habits, Rhamnella rubrinervis.</title>
        <authorList>
            <person name="Lu Z."/>
            <person name="Yang Y."/>
            <person name="Zhu X."/>
            <person name="Sun Y."/>
        </authorList>
    </citation>
    <scope>NUCLEOTIDE SEQUENCE</scope>
    <source>
        <strain evidence="9">BYM</strain>
        <tissue evidence="9">Leaf</tissue>
    </source>
</reference>
<proteinExistence type="inferred from homology"/>
<gene>
    <name evidence="9" type="ORF">FNV43_RR14629</name>
</gene>
<evidence type="ECO:0000256" key="2">
    <source>
        <dbReference type="ARBA" id="ARBA00009178"/>
    </source>
</evidence>
<dbReference type="PANTHER" id="PTHR34270:SF3">
    <property type="entry name" value="PROTEIN RALF-LIKE 16-RELATED"/>
    <property type="match status" value="1"/>
</dbReference>
<organism evidence="9 10">
    <name type="scientific">Rhamnella rubrinervis</name>
    <dbReference type="NCBI Taxonomy" id="2594499"/>
    <lineage>
        <taxon>Eukaryota</taxon>
        <taxon>Viridiplantae</taxon>
        <taxon>Streptophyta</taxon>
        <taxon>Embryophyta</taxon>
        <taxon>Tracheophyta</taxon>
        <taxon>Spermatophyta</taxon>
        <taxon>Magnoliopsida</taxon>
        <taxon>eudicotyledons</taxon>
        <taxon>Gunneridae</taxon>
        <taxon>Pentapetalae</taxon>
        <taxon>rosids</taxon>
        <taxon>fabids</taxon>
        <taxon>Rosales</taxon>
        <taxon>Rhamnaceae</taxon>
        <taxon>rhamnoid group</taxon>
        <taxon>Rhamneae</taxon>
        <taxon>Rhamnella</taxon>
    </lineage>
</organism>
<dbReference type="OrthoDB" id="1090286at2759"/>
<keyword evidence="6" id="KW-1015">Disulfide bond</keyword>
<dbReference type="GO" id="GO:0040008">
    <property type="term" value="P:regulation of growth"/>
    <property type="evidence" value="ECO:0007669"/>
    <property type="project" value="UniProtKB-ARBA"/>
</dbReference>
<evidence type="ECO:0000256" key="4">
    <source>
        <dbReference type="ARBA" id="ARBA00022702"/>
    </source>
</evidence>
<evidence type="ECO:0000256" key="5">
    <source>
        <dbReference type="ARBA" id="ARBA00022729"/>
    </source>
</evidence>
<name>A0A8K0MGE9_9ROSA</name>